<dbReference type="AlphaFoldDB" id="A0A0S2M0H7"/>
<name>A0A0S2M0H7_9MICC</name>
<evidence type="ECO:0000313" key="4">
    <source>
        <dbReference type="Proteomes" id="UP000059574"/>
    </source>
</evidence>
<dbReference type="SUPFAM" id="SSF56281">
    <property type="entry name" value="Metallo-hydrolase/oxidoreductase"/>
    <property type="match status" value="1"/>
</dbReference>
<reference evidence="4" key="1">
    <citation type="submission" date="2015-11" db="EMBL/GenBank/DDBJ databases">
        <authorList>
            <person name="Kumar R."/>
            <person name="Singh D."/>
            <person name="Swarnkar M.K."/>
            <person name="Singh A.K."/>
            <person name="Kumar S."/>
        </authorList>
    </citation>
    <scope>NUCLEOTIDE SEQUENCE [LARGE SCALE GENOMIC DNA]</scope>
    <source>
        <strain evidence="4">ERGS4:06</strain>
    </source>
</reference>
<dbReference type="InterPro" id="IPR036866">
    <property type="entry name" value="RibonucZ/Hydroxyglut_hydro"/>
</dbReference>
<sequence length="224" mass="23403">MTADTSLLHDLPAHTVRRAVVSAMANNVYLITSKTTGAQILIDAADDLPAINALLQDAAGDADAPTSLAMIATTHQHWDHVRALSALCAQTGVATAAGEDDIAGITEQAGVHTDLALVHGGTLSVAGIELETVHLRGHTPGSMAYVLAPAADVSAIIFSGDSLFPGGVGNTEEDPARFASLLNDVEERLFNVYPEDTLVLPGHGDGTTLGTERPSLPQWRERGW</sequence>
<dbReference type="EMBL" id="CP013200">
    <property type="protein sequence ID" value="ALO67105.1"/>
    <property type="molecule type" value="Genomic_DNA"/>
</dbReference>
<proteinExistence type="predicted"/>
<gene>
    <name evidence="3" type="ORF">AS189_12085</name>
</gene>
<evidence type="ECO:0000313" key="3">
    <source>
        <dbReference type="EMBL" id="ALO67105.1"/>
    </source>
</evidence>
<organism evidence="3 4">
    <name type="scientific">Arthrobacter alpinus</name>
    <dbReference type="NCBI Taxonomy" id="656366"/>
    <lineage>
        <taxon>Bacteria</taxon>
        <taxon>Bacillati</taxon>
        <taxon>Actinomycetota</taxon>
        <taxon>Actinomycetes</taxon>
        <taxon>Micrococcales</taxon>
        <taxon>Micrococcaceae</taxon>
        <taxon>Arthrobacter</taxon>
    </lineage>
</organism>
<dbReference type="InterPro" id="IPR051453">
    <property type="entry name" value="MBL_Glyoxalase_II"/>
</dbReference>
<evidence type="ECO:0000259" key="2">
    <source>
        <dbReference type="SMART" id="SM00849"/>
    </source>
</evidence>
<dbReference type="RefSeq" id="WP_062289216.1">
    <property type="nucleotide sequence ID" value="NZ_CP013200.1"/>
</dbReference>
<reference evidence="3 4" key="2">
    <citation type="journal article" date="2016" name="J. Biotechnol.">
        <title>Complete genome sequence of Arthrobacter alpinus ERGS4:06, a yellow pigmented bacterium tolerant to cold and radiations isolated from Sikkim Himalaya.</title>
        <authorList>
            <person name="Kumar R."/>
            <person name="Singh D."/>
            <person name="Swarnkar M.K."/>
            <person name="Singh A.K."/>
            <person name="Kumar S."/>
        </authorList>
    </citation>
    <scope>NUCLEOTIDE SEQUENCE [LARGE SCALE GENOMIC DNA]</scope>
    <source>
        <strain evidence="3 4">ERGS4:06</strain>
    </source>
</reference>
<keyword evidence="3" id="KW-0378">Hydrolase</keyword>
<dbReference type="Gene3D" id="3.60.15.10">
    <property type="entry name" value="Ribonuclease Z/Hydroxyacylglutathione hydrolase-like"/>
    <property type="match status" value="1"/>
</dbReference>
<protein>
    <submittedName>
        <fullName evidence="3">Zn-dependent hydrolase</fullName>
    </submittedName>
</protein>
<dbReference type="InterPro" id="IPR001279">
    <property type="entry name" value="Metallo-B-lactamas"/>
</dbReference>
<dbReference type="PANTHER" id="PTHR46233:SF1">
    <property type="entry name" value="CONSERVED PROTEIN"/>
    <property type="match status" value="1"/>
</dbReference>
<evidence type="ECO:0000256" key="1">
    <source>
        <dbReference type="SAM" id="MobiDB-lite"/>
    </source>
</evidence>
<feature type="domain" description="Metallo-beta-lactamase" evidence="2">
    <location>
        <begin position="25"/>
        <end position="203"/>
    </location>
</feature>
<feature type="region of interest" description="Disordered" evidence="1">
    <location>
        <begin position="201"/>
        <end position="224"/>
    </location>
</feature>
<accession>A0A0S2M0H7</accession>
<dbReference type="CDD" id="cd06262">
    <property type="entry name" value="metallo-hydrolase-like_MBL-fold"/>
    <property type="match status" value="1"/>
</dbReference>
<dbReference type="PANTHER" id="PTHR46233">
    <property type="entry name" value="HYDROXYACYLGLUTATHIONE HYDROLASE GLOC"/>
    <property type="match status" value="1"/>
</dbReference>
<dbReference type="SMART" id="SM00849">
    <property type="entry name" value="Lactamase_B"/>
    <property type="match status" value="1"/>
</dbReference>
<dbReference type="OrthoDB" id="2971563at2"/>
<dbReference type="GO" id="GO:0016787">
    <property type="term" value="F:hydrolase activity"/>
    <property type="evidence" value="ECO:0007669"/>
    <property type="project" value="UniProtKB-KW"/>
</dbReference>
<dbReference type="Proteomes" id="UP000059574">
    <property type="component" value="Chromosome"/>
</dbReference>
<dbReference type="Pfam" id="PF00753">
    <property type="entry name" value="Lactamase_B"/>
    <property type="match status" value="1"/>
</dbReference>